<dbReference type="PANTHER" id="PTHR43284:SF1">
    <property type="entry name" value="ASPARAGINE SYNTHETASE"/>
    <property type="match status" value="1"/>
</dbReference>
<dbReference type="Gene3D" id="3.40.50.620">
    <property type="entry name" value="HUPs"/>
    <property type="match status" value="2"/>
</dbReference>
<feature type="site" description="Important for beta-aspartyl-AMP intermediate formation" evidence="6">
    <location>
        <position position="412"/>
    </location>
</feature>
<name>A0A084Q7U4_STAC4</name>
<evidence type="ECO:0000256" key="1">
    <source>
        <dbReference type="ARBA" id="ARBA00005752"/>
    </source>
</evidence>
<organism evidence="8 9">
    <name type="scientific">Stachybotrys chlorohalonatus (strain IBT 40285)</name>
    <dbReference type="NCBI Taxonomy" id="1283841"/>
    <lineage>
        <taxon>Eukaryota</taxon>
        <taxon>Fungi</taxon>
        <taxon>Dikarya</taxon>
        <taxon>Ascomycota</taxon>
        <taxon>Pezizomycotina</taxon>
        <taxon>Sordariomycetes</taxon>
        <taxon>Hypocreomycetidae</taxon>
        <taxon>Hypocreales</taxon>
        <taxon>Stachybotryaceae</taxon>
        <taxon>Stachybotrys</taxon>
    </lineage>
</organism>
<dbReference type="Proteomes" id="UP000028524">
    <property type="component" value="Unassembled WGS sequence"/>
</dbReference>
<dbReference type="InterPro" id="IPR051786">
    <property type="entry name" value="ASN_synthetase/amidase"/>
</dbReference>
<comment type="similarity">
    <text evidence="1">Belongs to the asparagine synthetase family.</text>
</comment>
<dbReference type="AlphaFoldDB" id="A0A084Q7U4"/>
<evidence type="ECO:0000256" key="2">
    <source>
        <dbReference type="ARBA" id="ARBA00022741"/>
    </source>
</evidence>
<evidence type="ECO:0000256" key="6">
    <source>
        <dbReference type="PIRSR" id="PIRSR001589-3"/>
    </source>
</evidence>
<dbReference type="PROSITE" id="PS51278">
    <property type="entry name" value="GATASE_TYPE_2"/>
    <property type="match status" value="1"/>
</dbReference>
<sequence length="725" mass="81630">MCGFSACVCLPTANATANGSFTEGGRALWDSHVHSGHEADGAVKGLGADLRASITLLNHRGPDDSGVWISADEQVGLAHCRLSINDLSSAGHQPLHSNDNQIHAVVNGEIYDYQRLRRECELLGGYKFQSDSDSELVLALYKVHGPHDFLKHLQGEFAFVLVDNRETTRRVIATRDRYGIKPLVYTCIDSKLLVASEAKAFLPLGWKPRWDVRAISDAGWMFDDRTLFRGVRKVLPGYYLQYTKEHGVRYVKYWDAEYEDKRKPETRTIDEMVTGVRERLVESVRLRLYADVPIGIYLSGGIDSSAIAGIVTDLARKEKVKIGSQEAPNVTCFSVAFPETSGFDESDIAERTADWLGVKIIKKIITESTLAEDFADAIFHCEHHHFDLNFVAKFALSTLPREHGVKVVLTGEGSDEHFCGYPYFPAEFLREGDQALPHFTLSEDEELRGKMFNSVQREMKNIWRRAGATVYDERPAPPSIAGVGATAMSDQLLAWHPTEALFAPWLRSRQGDHDCRKTVLDSHTSDVQARMRSRWHPLHTAMYMWNKSSLANVLLSCLGDRTEMAHSVEARTPFLDHHLTEYVNRLPPAVKLNYAADLGNGKLGPTWTENSLALQSLNEKWILRQAVRPYITDELYNRKKHPFLAPTRWSKDGPLNRMLTTLLTRTAVEQLGFVDYTTVQEAMDKAWSEGADPKAFRLLLYCGAWVTLGQRMGVARADESDWELS</sequence>
<dbReference type="EMBL" id="KL661943">
    <property type="protein sequence ID" value="KFA60029.1"/>
    <property type="molecule type" value="Genomic_DNA"/>
</dbReference>
<dbReference type="SUPFAM" id="SSF52402">
    <property type="entry name" value="Adenine nucleotide alpha hydrolases-like"/>
    <property type="match status" value="1"/>
</dbReference>
<dbReference type="GO" id="GO:0005524">
    <property type="term" value="F:ATP binding"/>
    <property type="evidence" value="ECO:0007669"/>
    <property type="project" value="UniProtKB-KW"/>
</dbReference>
<evidence type="ECO:0000256" key="4">
    <source>
        <dbReference type="ARBA" id="ARBA00022962"/>
    </source>
</evidence>
<dbReference type="InterPro" id="IPR033738">
    <property type="entry name" value="AsnB_N"/>
</dbReference>
<dbReference type="GO" id="GO:0005829">
    <property type="term" value="C:cytosol"/>
    <property type="evidence" value="ECO:0007669"/>
    <property type="project" value="TreeGrafter"/>
</dbReference>
<dbReference type="InterPro" id="IPR017932">
    <property type="entry name" value="GATase_2_dom"/>
</dbReference>
<dbReference type="PANTHER" id="PTHR43284">
    <property type="entry name" value="ASPARAGINE SYNTHETASE (GLUTAMINE-HYDROLYZING)"/>
    <property type="match status" value="1"/>
</dbReference>
<dbReference type="InterPro" id="IPR014729">
    <property type="entry name" value="Rossmann-like_a/b/a_fold"/>
</dbReference>
<gene>
    <name evidence="8" type="ORF">S40285_08906</name>
</gene>
<reference evidence="8 9" key="1">
    <citation type="journal article" date="2014" name="BMC Genomics">
        <title>Comparative genome sequencing reveals chemotype-specific gene clusters in the toxigenic black mold Stachybotrys.</title>
        <authorList>
            <person name="Semeiks J."/>
            <person name="Borek D."/>
            <person name="Otwinowski Z."/>
            <person name="Grishin N.V."/>
        </authorList>
    </citation>
    <scope>NUCLEOTIDE SEQUENCE [LARGE SCALE GENOMIC DNA]</scope>
    <source>
        <strain evidence="8 9">IBT 40285</strain>
    </source>
</reference>
<dbReference type="STRING" id="1283841.A0A084Q7U4"/>
<feature type="binding site" evidence="5">
    <location>
        <position position="335"/>
    </location>
    <ligand>
        <name>ATP</name>
        <dbReference type="ChEBI" id="CHEBI:30616"/>
    </ligand>
</feature>
<keyword evidence="9" id="KW-1185">Reference proteome</keyword>
<feature type="binding site" evidence="5">
    <location>
        <position position="133"/>
    </location>
    <ligand>
        <name>L-glutamine</name>
        <dbReference type="ChEBI" id="CHEBI:58359"/>
    </ligand>
</feature>
<evidence type="ECO:0000259" key="7">
    <source>
        <dbReference type="PROSITE" id="PS51278"/>
    </source>
</evidence>
<dbReference type="InterPro" id="IPR006426">
    <property type="entry name" value="Asn_synth_AEB"/>
</dbReference>
<accession>A0A084Q7U4</accession>
<dbReference type="SUPFAM" id="SSF56235">
    <property type="entry name" value="N-terminal nucleophile aminohydrolases (Ntn hydrolases)"/>
    <property type="match status" value="1"/>
</dbReference>
<evidence type="ECO:0000256" key="5">
    <source>
        <dbReference type="PIRSR" id="PIRSR001589-2"/>
    </source>
</evidence>
<dbReference type="NCBIfam" id="TIGR01536">
    <property type="entry name" value="asn_synth_AEB"/>
    <property type="match status" value="1"/>
</dbReference>
<dbReference type="Pfam" id="PF00733">
    <property type="entry name" value="Asn_synthase"/>
    <property type="match status" value="1"/>
</dbReference>
<evidence type="ECO:0000313" key="8">
    <source>
        <dbReference type="EMBL" id="KFA60029.1"/>
    </source>
</evidence>
<dbReference type="PIRSF" id="PIRSF001589">
    <property type="entry name" value="Asn_synthetase_glu-h"/>
    <property type="match status" value="1"/>
</dbReference>
<dbReference type="CDD" id="cd00712">
    <property type="entry name" value="AsnB"/>
    <property type="match status" value="1"/>
</dbReference>
<protein>
    <recommendedName>
        <fullName evidence="7">Glutamine amidotransferase type-2 domain-containing protein</fullName>
    </recommendedName>
</protein>
<dbReference type="Pfam" id="PF13522">
    <property type="entry name" value="GATase_6"/>
    <property type="match status" value="1"/>
</dbReference>
<dbReference type="HOGENOM" id="CLU_014658_1_0_1"/>
<dbReference type="OMA" id="IEHSHQP"/>
<dbReference type="OrthoDB" id="409189at2759"/>
<keyword evidence="2 5" id="KW-0547">Nucleotide-binding</keyword>
<dbReference type="Gene3D" id="3.60.20.10">
    <property type="entry name" value="Glutamine Phosphoribosylpyrophosphate, subunit 1, domain 1"/>
    <property type="match status" value="1"/>
</dbReference>
<proteinExistence type="inferred from homology"/>
<keyword evidence="3 5" id="KW-0067">ATP-binding</keyword>
<feature type="domain" description="Glutamine amidotransferase type-2" evidence="7">
    <location>
        <begin position="2"/>
        <end position="245"/>
    </location>
</feature>
<keyword evidence="4" id="KW-0315">Glutamine amidotransferase</keyword>
<evidence type="ECO:0000313" key="9">
    <source>
        <dbReference type="Proteomes" id="UP000028524"/>
    </source>
</evidence>
<dbReference type="InterPro" id="IPR001962">
    <property type="entry name" value="Asn_synthase"/>
</dbReference>
<dbReference type="InParanoid" id="A0A084Q7U4"/>
<dbReference type="GO" id="GO:0004066">
    <property type="term" value="F:asparagine synthase (glutamine-hydrolyzing) activity"/>
    <property type="evidence" value="ECO:0007669"/>
    <property type="project" value="InterPro"/>
</dbReference>
<dbReference type="InterPro" id="IPR029055">
    <property type="entry name" value="Ntn_hydrolases_N"/>
</dbReference>
<evidence type="ECO:0000256" key="3">
    <source>
        <dbReference type="ARBA" id="ARBA00022840"/>
    </source>
</evidence>
<dbReference type="GO" id="GO:0006529">
    <property type="term" value="P:asparagine biosynthetic process"/>
    <property type="evidence" value="ECO:0007669"/>
    <property type="project" value="InterPro"/>
</dbReference>
<feature type="non-terminal residue" evidence="8">
    <location>
        <position position="725"/>
    </location>
</feature>
<dbReference type="CDD" id="cd01991">
    <property type="entry name" value="Asn_synthase_B_C"/>
    <property type="match status" value="1"/>
</dbReference>